<evidence type="ECO:0000256" key="3">
    <source>
        <dbReference type="SAM" id="SignalP"/>
    </source>
</evidence>
<evidence type="ECO:0000313" key="5">
    <source>
        <dbReference type="Proteomes" id="UP000808372"/>
    </source>
</evidence>
<protein>
    <submittedName>
        <fullName evidence="6">Uncharacterized protein LOC120066523</fullName>
    </submittedName>
</protein>
<dbReference type="RefSeq" id="XP_038873881.1">
    <property type="nucleotide sequence ID" value="XM_039017953.1"/>
</dbReference>
<dbReference type="InterPro" id="IPR039090">
    <property type="entry name" value="CD7"/>
</dbReference>
<evidence type="ECO:0000256" key="1">
    <source>
        <dbReference type="SAM" id="MobiDB-lite"/>
    </source>
</evidence>
<dbReference type="InterPro" id="IPR013106">
    <property type="entry name" value="Ig_V-set"/>
</dbReference>
<feature type="domain" description="Immunoglobulin V-set" evidence="4">
    <location>
        <begin position="29"/>
        <end position="119"/>
    </location>
</feature>
<dbReference type="GeneID" id="120066523"/>
<accession>A0A8U1FC73</accession>
<dbReference type="Pfam" id="PF07686">
    <property type="entry name" value="V-set"/>
    <property type="match status" value="1"/>
</dbReference>
<dbReference type="OrthoDB" id="8952209at2759"/>
<feature type="compositionally biased region" description="Basic and acidic residues" evidence="1">
    <location>
        <begin position="234"/>
        <end position="243"/>
    </location>
</feature>
<feature type="chain" id="PRO_5036494831" evidence="3">
    <location>
        <begin position="20"/>
        <end position="254"/>
    </location>
</feature>
<reference evidence="6" key="1">
    <citation type="submission" date="2025-08" db="UniProtKB">
        <authorList>
            <consortium name="RefSeq"/>
        </authorList>
    </citation>
    <scope>IDENTIFICATION</scope>
    <source>
        <tissue evidence="6">White muscle</tissue>
    </source>
</reference>
<dbReference type="GO" id="GO:0038023">
    <property type="term" value="F:signaling receptor activity"/>
    <property type="evidence" value="ECO:0007669"/>
    <property type="project" value="InterPro"/>
</dbReference>
<dbReference type="GO" id="GO:0016020">
    <property type="term" value="C:membrane"/>
    <property type="evidence" value="ECO:0007669"/>
    <property type="project" value="InterPro"/>
</dbReference>
<keyword evidence="5" id="KW-1185">Reference proteome</keyword>
<evidence type="ECO:0000259" key="4">
    <source>
        <dbReference type="Pfam" id="PF07686"/>
    </source>
</evidence>
<dbReference type="InterPro" id="IPR036179">
    <property type="entry name" value="Ig-like_dom_sf"/>
</dbReference>
<feature type="region of interest" description="Disordered" evidence="1">
    <location>
        <begin position="196"/>
        <end position="254"/>
    </location>
</feature>
<dbReference type="PANTHER" id="PTHR15343:SF1">
    <property type="entry name" value="CD7 ANTIGEN-LIKE"/>
    <property type="match status" value="1"/>
</dbReference>
<keyword evidence="2" id="KW-0812">Transmembrane</keyword>
<organism evidence="5 6">
    <name type="scientific">Salvelinus namaycush</name>
    <name type="common">Lake trout</name>
    <name type="synonym">Salmo namaycush</name>
    <dbReference type="NCBI Taxonomy" id="8040"/>
    <lineage>
        <taxon>Eukaryota</taxon>
        <taxon>Metazoa</taxon>
        <taxon>Chordata</taxon>
        <taxon>Craniata</taxon>
        <taxon>Vertebrata</taxon>
        <taxon>Euteleostomi</taxon>
        <taxon>Actinopterygii</taxon>
        <taxon>Neopterygii</taxon>
        <taxon>Teleostei</taxon>
        <taxon>Protacanthopterygii</taxon>
        <taxon>Salmoniformes</taxon>
        <taxon>Salmonidae</taxon>
        <taxon>Salmoninae</taxon>
        <taxon>Salvelinus</taxon>
    </lineage>
</organism>
<keyword evidence="3" id="KW-0732">Signal</keyword>
<dbReference type="Gene3D" id="2.60.40.10">
    <property type="entry name" value="Immunoglobulins"/>
    <property type="match status" value="1"/>
</dbReference>
<proteinExistence type="predicted"/>
<dbReference type="SUPFAM" id="SSF48726">
    <property type="entry name" value="Immunoglobulin"/>
    <property type="match status" value="1"/>
</dbReference>
<sequence length="254" mass="28877">MTLHLTGVWLLLITHTVLVFCDMEFLERTQGDSVEFYCISEFNASRPIGLYLKRKWLQPNREVLFMFTEQKPSFYDDVKERIHVTGDPSTHRVNVTINQLNGTDTDLYYCEFVFPDASSVDQKIPSNMEFFLYVDNVGVRCGCTGYTPLLYALSAVVGLLLIFLMALGVAHYGKTRGDCVKPQPHQASTYEEMVGVRPPNQNGKVSPSYHPRPPLHLEEMDASAYENPPLSSRQENHYERPEESPLVSETAGEM</sequence>
<evidence type="ECO:0000313" key="6">
    <source>
        <dbReference type="RefSeq" id="XP_038873881.1"/>
    </source>
</evidence>
<dbReference type="AlphaFoldDB" id="A0A8U1FC73"/>
<feature type="signal peptide" evidence="3">
    <location>
        <begin position="1"/>
        <end position="19"/>
    </location>
</feature>
<dbReference type="Proteomes" id="UP000808372">
    <property type="component" value="Chromosome 2"/>
</dbReference>
<feature type="transmembrane region" description="Helical" evidence="2">
    <location>
        <begin position="149"/>
        <end position="172"/>
    </location>
</feature>
<dbReference type="InterPro" id="IPR013783">
    <property type="entry name" value="Ig-like_fold"/>
</dbReference>
<evidence type="ECO:0000256" key="2">
    <source>
        <dbReference type="SAM" id="Phobius"/>
    </source>
</evidence>
<keyword evidence="2" id="KW-1133">Transmembrane helix</keyword>
<gene>
    <name evidence="6" type="primary">LOC120066523</name>
</gene>
<dbReference type="GO" id="GO:0002250">
    <property type="term" value="P:adaptive immune response"/>
    <property type="evidence" value="ECO:0007669"/>
    <property type="project" value="InterPro"/>
</dbReference>
<dbReference type="PANTHER" id="PTHR15343">
    <property type="entry name" value="CD7"/>
    <property type="match status" value="1"/>
</dbReference>
<keyword evidence="2" id="KW-0472">Membrane</keyword>
<name>A0A8U1FC73_SALNM</name>
<dbReference type="KEGG" id="snh:120066523"/>